<gene>
    <name evidence="1" type="ORF">T01_10146</name>
</gene>
<name>A0A0V1ATS2_TRISP</name>
<evidence type="ECO:0000313" key="1">
    <source>
        <dbReference type="EMBL" id="KRY27708.1"/>
    </source>
</evidence>
<keyword evidence="2" id="KW-1185">Reference proteome</keyword>
<dbReference type="EMBL" id="JYDH01000239">
    <property type="protein sequence ID" value="KRY27708.1"/>
    <property type="molecule type" value="Genomic_DNA"/>
</dbReference>
<dbReference type="Proteomes" id="UP000054776">
    <property type="component" value="Unassembled WGS sequence"/>
</dbReference>
<accession>A0A0V1ATS2</accession>
<sequence>MWIVRSIFICKCRENSNNIPDTIFPEEVTLRLQKMKIHTSAGPDGIQVSHLRTCDRVCLAKSFNCFLLAGHIPQQLEDCRTTIIPKTDDPLPDAEDLPANHHRFMCIPALQQNCNEAAR</sequence>
<evidence type="ECO:0000313" key="2">
    <source>
        <dbReference type="Proteomes" id="UP000054776"/>
    </source>
</evidence>
<reference evidence="1 2" key="1">
    <citation type="submission" date="2015-01" db="EMBL/GenBank/DDBJ databases">
        <title>Evolution of Trichinella species and genotypes.</title>
        <authorList>
            <person name="Korhonen P.K."/>
            <person name="Edoardo P."/>
            <person name="Giuseppe L.R."/>
            <person name="Gasser R.B."/>
        </authorList>
    </citation>
    <scope>NUCLEOTIDE SEQUENCE [LARGE SCALE GENOMIC DNA]</scope>
    <source>
        <strain evidence="1">ISS3</strain>
    </source>
</reference>
<dbReference type="AlphaFoldDB" id="A0A0V1ATS2"/>
<comment type="caution">
    <text evidence="1">The sequence shown here is derived from an EMBL/GenBank/DDBJ whole genome shotgun (WGS) entry which is preliminary data.</text>
</comment>
<protein>
    <submittedName>
        <fullName evidence="1">Uncharacterized protein</fullName>
    </submittedName>
</protein>
<proteinExistence type="predicted"/>
<organism evidence="1 2">
    <name type="scientific">Trichinella spiralis</name>
    <name type="common">Trichina worm</name>
    <dbReference type="NCBI Taxonomy" id="6334"/>
    <lineage>
        <taxon>Eukaryota</taxon>
        <taxon>Metazoa</taxon>
        <taxon>Ecdysozoa</taxon>
        <taxon>Nematoda</taxon>
        <taxon>Enoplea</taxon>
        <taxon>Dorylaimia</taxon>
        <taxon>Trichinellida</taxon>
        <taxon>Trichinellidae</taxon>
        <taxon>Trichinella</taxon>
    </lineage>
</organism>
<dbReference type="InParanoid" id="A0A0V1ATS2"/>
<dbReference type="OrthoDB" id="5856459at2759"/>